<evidence type="ECO:0000256" key="7">
    <source>
        <dbReference type="ARBA" id="ARBA00022525"/>
    </source>
</evidence>
<evidence type="ECO:0000256" key="10">
    <source>
        <dbReference type="ARBA" id="ARBA00022729"/>
    </source>
</evidence>
<keyword evidence="9" id="KW-0344">Guanine-nucleotide releasing factor</keyword>
<organism evidence="19 20">
    <name type="scientific">Saccoglossus kowalevskii</name>
    <name type="common">Acorn worm</name>
    <dbReference type="NCBI Taxonomy" id="10224"/>
    <lineage>
        <taxon>Eukaryota</taxon>
        <taxon>Metazoa</taxon>
        <taxon>Hemichordata</taxon>
        <taxon>Enteropneusta</taxon>
        <taxon>Harrimaniidae</taxon>
        <taxon>Saccoglossus</taxon>
    </lineage>
</organism>
<evidence type="ECO:0000259" key="18">
    <source>
        <dbReference type="PROSITE" id="PS50222"/>
    </source>
</evidence>
<evidence type="ECO:0000313" key="20">
    <source>
        <dbReference type="RefSeq" id="XP_006811761.1"/>
    </source>
</evidence>
<dbReference type="PROSITE" id="PS00018">
    <property type="entry name" value="EF_HAND_1"/>
    <property type="match status" value="2"/>
</dbReference>
<keyword evidence="16" id="KW-0175">Coiled coil</keyword>
<evidence type="ECO:0000313" key="19">
    <source>
        <dbReference type="Proteomes" id="UP000694865"/>
    </source>
</evidence>
<keyword evidence="8" id="KW-0597">Phosphoprotein</keyword>
<evidence type="ECO:0000256" key="13">
    <source>
        <dbReference type="ARBA" id="ARBA00023034"/>
    </source>
</evidence>
<keyword evidence="11" id="KW-0677">Repeat</keyword>
<dbReference type="PROSITE" id="PS50222">
    <property type="entry name" value="EF_HAND_2"/>
    <property type="match status" value="2"/>
</dbReference>
<evidence type="ECO:0000256" key="15">
    <source>
        <dbReference type="ARBA" id="ARBA00023136"/>
    </source>
</evidence>
<dbReference type="InterPro" id="IPR018247">
    <property type="entry name" value="EF_Hand_1_Ca_BS"/>
</dbReference>
<protein>
    <submittedName>
        <fullName evidence="20">Nucleobindin-2-like</fullName>
    </submittedName>
</protein>
<accession>A0ABM0LVH0</accession>
<dbReference type="InterPro" id="IPR057576">
    <property type="entry name" value="NUCB1_N"/>
</dbReference>
<comment type="subcellular location">
    <subcellularLocation>
        <location evidence="2">Cytoplasm</location>
    </subcellularLocation>
    <subcellularLocation>
        <location evidence="3">Golgi apparatus</location>
    </subcellularLocation>
    <subcellularLocation>
        <location evidence="1">Membrane</location>
        <topology evidence="1">Peripheral membrane protein</topology>
    </subcellularLocation>
    <subcellularLocation>
        <location evidence="4">Secreted</location>
    </subcellularLocation>
</comment>
<evidence type="ECO:0000256" key="8">
    <source>
        <dbReference type="ARBA" id="ARBA00022553"/>
    </source>
</evidence>
<keyword evidence="10 17" id="KW-0732">Signal</keyword>
<evidence type="ECO:0000256" key="16">
    <source>
        <dbReference type="SAM" id="Coils"/>
    </source>
</evidence>
<keyword evidence="14" id="KW-0238">DNA-binding</keyword>
<feature type="domain" description="EF-hand" evidence="18">
    <location>
        <begin position="194"/>
        <end position="223"/>
    </location>
</feature>
<gene>
    <name evidence="20" type="primary">LOC102803553</name>
</gene>
<keyword evidence="13" id="KW-0333">Golgi apparatus</keyword>
<keyword evidence="15" id="KW-0472">Membrane</keyword>
<dbReference type="PANTHER" id="PTHR19237">
    <property type="entry name" value="NUCLEOBINDIN"/>
    <property type="match status" value="1"/>
</dbReference>
<feature type="domain" description="EF-hand" evidence="18">
    <location>
        <begin position="237"/>
        <end position="272"/>
    </location>
</feature>
<name>A0ABM0LVH0_SACKO</name>
<evidence type="ECO:0000256" key="3">
    <source>
        <dbReference type="ARBA" id="ARBA00004555"/>
    </source>
</evidence>
<dbReference type="InterPro" id="IPR002048">
    <property type="entry name" value="EF_hand_dom"/>
</dbReference>
<feature type="signal peptide" evidence="17">
    <location>
        <begin position="1"/>
        <end position="22"/>
    </location>
</feature>
<dbReference type="Pfam" id="PF25434">
    <property type="entry name" value="NUCB1_N"/>
    <property type="match status" value="1"/>
</dbReference>
<dbReference type="SUPFAM" id="SSF47473">
    <property type="entry name" value="EF-hand"/>
    <property type="match status" value="1"/>
</dbReference>
<evidence type="ECO:0000256" key="11">
    <source>
        <dbReference type="ARBA" id="ARBA00022737"/>
    </source>
</evidence>
<reference evidence="20" key="1">
    <citation type="submission" date="2025-08" db="UniProtKB">
        <authorList>
            <consortium name="RefSeq"/>
        </authorList>
    </citation>
    <scope>IDENTIFICATION</scope>
    <source>
        <tissue evidence="20">Testes</tissue>
    </source>
</reference>
<evidence type="ECO:0000256" key="17">
    <source>
        <dbReference type="SAM" id="SignalP"/>
    </source>
</evidence>
<feature type="chain" id="PRO_5045232022" evidence="17">
    <location>
        <begin position="23"/>
        <end position="332"/>
    </location>
</feature>
<dbReference type="InterPro" id="IPR011992">
    <property type="entry name" value="EF-hand-dom_pair"/>
</dbReference>
<evidence type="ECO:0000256" key="12">
    <source>
        <dbReference type="ARBA" id="ARBA00022837"/>
    </source>
</evidence>
<dbReference type="RefSeq" id="XP_006811761.1">
    <property type="nucleotide sequence ID" value="XM_006811698.1"/>
</dbReference>
<evidence type="ECO:0000256" key="9">
    <source>
        <dbReference type="ARBA" id="ARBA00022658"/>
    </source>
</evidence>
<dbReference type="GeneID" id="102803553"/>
<dbReference type="Proteomes" id="UP000694865">
    <property type="component" value="Unplaced"/>
</dbReference>
<evidence type="ECO:0000256" key="6">
    <source>
        <dbReference type="ARBA" id="ARBA00022490"/>
    </source>
</evidence>
<evidence type="ECO:0000256" key="5">
    <source>
        <dbReference type="ARBA" id="ARBA00008063"/>
    </source>
</evidence>
<sequence length="332" mass="39380">MIKLKQCLPWLLLAAAISMVYSAPVDINEDELTDEDLADSHLLLEYQRYYSQVGEILTDDPKVMEELDKLSNQEIIDGNVSHILKFAHKTVRDKLDELKTREIKRLRKAKQDIDRIDKMRKEEFKKGAMEKEIQRRKELLNLTSNERKVQEEKFAEEKLKEGKHEKVNHPGSKKQFQEVWEKTDHLEKDYFNPKVFFTIHDVNGDGFLDMHEMEALLILEVEKIYGKDGNPVEIKEELSRMREHIYNQSDKNKDNLISKKEFLESLVEDQDEEGWEDLRDNPIYTEDELNAYKKKMEVLQEQVKANVKRLKQERKNKNMAEKVDDNVVKMEV</sequence>
<evidence type="ECO:0000256" key="14">
    <source>
        <dbReference type="ARBA" id="ARBA00023125"/>
    </source>
</evidence>
<keyword evidence="12" id="KW-0106">Calcium</keyword>
<evidence type="ECO:0000256" key="4">
    <source>
        <dbReference type="ARBA" id="ARBA00004613"/>
    </source>
</evidence>
<proteinExistence type="inferred from homology"/>
<comment type="similarity">
    <text evidence="5">Belongs to the nucleobindin family.</text>
</comment>
<keyword evidence="6" id="KW-0963">Cytoplasm</keyword>
<dbReference type="Pfam" id="PF13499">
    <property type="entry name" value="EF-hand_7"/>
    <property type="match status" value="1"/>
</dbReference>
<evidence type="ECO:0000256" key="2">
    <source>
        <dbReference type="ARBA" id="ARBA00004496"/>
    </source>
</evidence>
<keyword evidence="19" id="KW-1185">Reference proteome</keyword>
<feature type="coiled-coil region" evidence="16">
    <location>
        <begin position="253"/>
        <end position="320"/>
    </location>
</feature>
<evidence type="ECO:0000256" key="1">
    <source>
        <dbReference type="ARBA" id="ARBA00004170"/>
    </source>
</evidence>
<dbReference type="InterPro" id="IPR040250">
    <property type="entry name" value="Nucleobindin"/>
</dbReference>
<dbReference type="PANTHER" id="PTHR19237:SF20">
    <property type="entry name" value="NUCLEOBINDIN 1"/>
    <property type="match status" value="1"/>
</dbReference>
<dbReference type="Gene3D" id="1.10.238.10">
    <property type="entry name" value="EF-hand"/>
    <property type="match status" value="1"/>
</dbReference>
<keyword evidence="7" id="KW-0964">Secreted</keyword>